<dbReference type="Pfam" id="PF14223">
    <property type="entry name" value="Retrotran_gag_2"/>
    <property type="match status" value="1"/>
</dbReference>
<feature type="coiled-coil region" evidence="2">
    <location>
        <begin position="746"/>
        <end position="773"/>
    </location>
</feature>
<keyword evidence="2" id="KW-0175">Coiled coil</keyword>
<dbReference type="InterPro" id="IPR001878">
    <property type="entry name" value="Znf_CCHC"/>
</dbReference>
<feature type="domain" description="CCHC-type" evidence="3">
    <location>
        <begin position="590"/>
        <end position="605"/>
    </location>
</feature>
<evidence type="ECO:0000256" key="2">
    <source>
        <dbReference type="SAM" id="Coils"/>
    </source>
</evidence>
<evidence type="ECO:0000256" key="1">
    <source>
        <dbReference type="PROSITE-ProRule" id="PRU00047"/>
    </source>
</evidence>
<reference evidence="4" key="1">
    <citation type="journal article" date="2019" name="Sci. Rep.">
        <title>Draft genome of Tanacetum cinerariifolium, the natural source of mosquito coil.</title>
        <authorList>
            <person name="Yamashiro T."/>
            <person name="Shiraishi A."/>
            <person name="Satake H."/>
            <person name="Nakayama K."/>
        </authorList>
    </citation>
    <scope>NUCLEOTIDE SEQUENCE</scope>
</reference>
<proteinExistence type="predicted"/>
<dbReference type="GO" id="GO:0008270">
    <property type="term" value="F:zinc ion binding"/>
    <property type="evidence" value="ECO:0007669"/>
    <property type="project" value="UniProtKB-KW"/>
</dbReference>
<dbReference type="PANTHER" id="PTHR34676:SF17">
    <property type="entry name" value="OS06G0684500 PROTEIN"/>
    <property type="match status" value="1"/>
</dbReference>
<name>A0A6L2P4Q8_TANCI</name>
<dbReference type="EMBL" id="BKCJ010010842">
    <property type="protein sequence ID" value="GEU93393.1"/>
    <property type="molecule type" value="Genomic_DNA"/>
</dbReference>
<dbReference type="GO" id="GO:0003676">
    <property type="term" value="F:nucleic acid binding"/>
    <property type="evidence" value="ECO:0007669"/>
    <property type="project" value="InterPro"/>
</dbReference>
<feature type="non-terminal residue" evidence="4">
    <location>
        <position position="1"/>
    </location>
</feature>
<organism evidence="4">
    <name type="scientific">Tanacetum cinerariifolium</name>
    <name type="common">Dalmatian daisy</name>
    <name type="synonym">Chrysanthemum cinerariifolium</name>
    <dbReference type="NCBI Taxonomy" id="118510"/>
    <lineage>
        <taxon>Eukaryota</taxon>
        <taxon>Viridiplantae</taxon>
        <taxon>Streptophyta</taxon>
        <taxon>Embryophyta</taxon>
        <taxon>Tracheophyta</taxon>
        <taxon>Spermatophyta</taxon>
        <taxon>Magnoliopsida</taxon>
        <taxon>eudicotyledons</taxon>
        <taxon>Gunneridae</taxon>
        <taxon>Pentapetalae</taxon>
        <taxon>asterids</taxon>
        <taxon>campanulids</taxon>
        <taxon>Asterales</taxon>
        <taxon>Asteraceae</taxon>
        <taxon>Asteroideae</taxon>
        <taxon>Anthemideae</taxon>
        <taxon>Anthemidinae</taxon>
        <taxon>Tanacetum</taxon>
    </lineage>
</organism>
<dbReference type="SUPFAM" id="SSF57756">
    <property type="entry name" value="Retrovirus zinc finger-like domains"/>
    <property type="match status" value="1"/>
</dbReference>
<evidence type="ECO:0000313" key="4">
    <source>
        <dbReference type="EMBL" id="GEU93393.1"/>
    </source>
</evidence>
<dbReference type="AlphaFoldDB" id="A0A6L2P4Q8"/>
<feature type="coiled-coil region" evidence="2">
    <location>
        <begin position="450"/>
        <end position="477"/>
    </location>
</feature>
<dbReference type="InterPro" id="IPR036875">
    <property type="entry name" value="Znf_CCHC_sf"/>
</dbReference>
<keyword evidence="1" id="KW-0479">Metal-binding</keyword>
<sequence>KFLRALHHKWRAKVTAIGELKDLTSLSLDELIGNLKVHEMIIKKDSEIVKAKGEMRSLALKAKKESSDEECSTFKSKDEEYAMAVRDFKKLFKRRGRLVRQPQNDKRRSKKAEMTRKVKVKGSVLDTETQIILLENVQNHLKIRTKEHSSEVLRVITVKKTMRIFETYVKAKDLDLWRIILNGDFPPLAKNKVTQILEVVHFEEQSDDLTKKLTKNNKAKMVLYNALPKKKYERIFMCKTAKDIWQSLLITHQGNSQVKDNKIDLLIQQYEKLLSLKKNLLIAVLLDLTLLSIALKAKKESSDDETLTSGSDDEEYSTAIRNFKKFFRRKGKFVRQPREEKKSFRQRDEKKGKSGRKCFRCGKPNYLIGNCPKPSCNKDQNVFIGGSWSDIKNDVEDKTNDETCLLAQSSNEVTLDASYYSDDASSLDNDSMQIEYDCLFEICLKTINKNKILKTKRDLLEKEILELNEKIKKLGRSKEIEIACLELMLLKTSKIYTKGLRLLVKDLLLLRIGVSLVYKKGPLRKSLSTNEPVSVVASVSAASVKIHVSALPNVDTSSNVIIYSFFLRTGRNLRANGPTSMGFDMSNVECYNCHRKGHFTRECRSPKDTRRNVQVEPQRRNVTVETSTSNALVSQYDGVGSYVWSFHAEEEPTNYALMAFTCSSSSSFDNEVASCFKACTKAYATLQSHYDKLTNDLKKSQFDVISYKSGLESIEARILVYQQNETIFEEDIKLLKLDVRLRNNALVVLRQKFTKAEQERDKVKLKLEKFQTSSKKLSQLLASQTNDKTGLGYDTQVFTSSMFDCDEMFSSESDISMPASPKYDRYQSGERYHAIPPPYTGTFMPPKPDLVFHDALNVNETIHTAFNVKLSPTKPDKDLSHRPSALIIEDWVSDSEDDFEAEPS</sequence>
<dbReference type="PANTHER" id="PTHR34676">
    <property type="entry name" value="DUF4219 DOMAIN-CONTAINING PROTEIN-RELATED"/>
    <property type="match status" value="1"/>
</dbReference>
<keyword evidence="1" id="KW-0862">Zinc</keyword>
<dbReference type="Gene3D" id="4.10.60.10">
    <property type="entry name" value="Zinc finger, CCHC-type"/>
    <property type="match status" value="1"/>
</dbReference>
<dbReference type="SMART" id="SM00343">
    <property type="entry name" value="ZnF_C2HC"/>
    <property type="match status" value="2"/>
</dbReference>
<keyword evidence="1" id="KW-0863">Zinc-finger</keyword>
<dbReference type="PROSITE" id="PS50158">
    <property type="entry name" value="ZF_CCHC"/>
    <property type="match status" value="1"/>
</dbReference>
<gene>
    <name evidence="4" type="ORF">Tci_065371</name>
</gene>
<accession>A0A6L2P4Q8</accession>
<protein>
    <submittedName>
        <fullName evidence="4">Zf-CCHC domain-containing protein/DUF4219 domain-containing protein/UBN2 domain-containing protein</fullName>
    </submittedName>
</protein>
<evidence type="ECO:0000259" key="3">
    <source>
        <dbReference type="PROSITE" id="PS50158"/>
    </source>
</evidence>
<comment type="caution">
    <text evidence="4">The sequence shown here is derived from an EMBL/GenBank/DDBJ whole genome shotgun (WGS) entry which is preliminary data.</text>
</comment>